<sequence>AGMGKTILAQLVFHDRRIEEQFEIKAWVYVSQSFDLVRLTRSILRSFQSSAADSKDLEILQRQLRQRLTGKRYLLVLDDVWSKDGNMWEHLLLPFSGKSSQGKVIVTTRDMEVASIMGSTQLLHLKQLQE</sequence>
<dbReference type="Proteomes" id="UP000265520">
    <property type="component" value="Unassembled WGS sequence"/>
</dbReference>
<dbReference type="GO" id="GO:0006952">
    <property type="term" value="P:defense response"/>
    <property type="evidence" value="ECO:0007669"/>
    <property type="project" value="UniProtKB-KW"/>
</dbReference>
<dbReference type="InterPro" id="IPR027417">
    <property type="entry name" value="P-loop_NTPase"/>
</dbReference>
<feature type="non-terminal residue" evidence="3">
    <location>
        <position position="130"/>
    </location>
</feature>
<dbReference type="AlphaFoldDB" id="A0A392RC22"/>
<name>A0A392RC22_9FABA</name>
<dbReference type="PANTHER" id="PTHR36766">
    <property type="entry name" value="PLANT BROAD-SPECTRUM MILDEW RESISTANCE PROTEIN RPW8"/>
    <property type="match status" value="1"/>
</dbReference>
<protein>
    <submittedName>
        <fullName evidence="3">CC-NBS-LRR resistance protein</fullName>
    </submittedName>
</protein>
<organism evidence="3 4">
    <name type="scientific">Trifolium medium</name>
    <dbReference type="NCBI Taxonomy" id="97028"/>
    <lineage>
        <taxon>Eukaryota</taxon>
        <taxon>Viridiplantae</taxon>
        <taxon>Streptophyta</taxon>
        <taxon>Embryophyta</taxon>
        <taxon>Tracheophyta</taxon>
        <taxon>Spermatophyta</taxon>
        <taxon>Magnoliopsida</taxon>
        <taxon>eudicotyledons</taxon>
        <taxon>Gunneridae</taxon>
        <taxon>Pentapetalae</taxon>
        <taxon>rosids</taxon>
        <taxon>fabids</taxon>
        <taxon>Fabales</taxon>
        <taxon>Fabaceae</taxon>
        <taxon>Papilionoideae</taxon>
        <taxon>50 kb inversion clade</taxon>
        <taxon>NPAAA clade</taxon>
        <taxon>Hologalegina</taxon>
        <taxon>IRL clade</taxon>
        <taxon>Trifolieae</taxon>
        <taxon>Trifolium</taxon>
    </lineage>
</organism>
<dbReference type="EMBL" id="LXQA010210853">
    <property type="protein sequence ID" value="MCI34131.1"/>
    <property type="molecule type" value="Genomic_DNA"/>
</dbReference>
<evidence type="ECO:0000259" key="2">
    <source>
        <dbReference type="Pfam" id="PF00931"/>
    </source>
</evidence>
<dbReference type="InterPro" id="IPR002182">
    <property type="entry name" value="NB-ARC"/>
</dbReference>
<keyword evidence="1" id="KW-0611">Plant defense</keyword>
<dbReference type="GO" id="GO:0043531">
    <property type="term" value="F:ADP binding"/>
    <property type="evidence" value="ECO:0007669"/>
    <property type="project" value="InterPro"/>
</dbReference>
<keyword evidence="4" id="KW-1185">Reference proteome</keyword>
<proteinExistence type="predicted"/>
<dbReference type="SUPFAM" id="SSF52540">
    <property type="entry name" value="P-loop containing nucleoside triphosphate hydrolases"/>
    <property type="match status" value="1"/>
</dbReference>
<feature type="domain" description="NB-ARC" evidence="2">
    <location>
        <begin position="1"/>
        <end position="126"/>
    </location>
</feature>
<feature type="non-terminal residue" evidence="3">
    <location>
        <position position="1"/>
    </location>
</feature>
<evidence type="ECO:0000313" key="3">
    <source>
        <dbReference type="EMBL" id="MCI34131.1"/>
    </source>
</evidence>
<reference evidence="3 4" key="1">
    <citation type="journal article" date="2018" name="Front. Plant Sci.">
        <title>Red Clover (Trifolium pratense) and Zigzag Clover (T. medium) - A Picture of Genomic Similarities and Differences.</title>
        <authorList>
            <person name="Dluhosova J."/>
            <person name="Istvanek J."/>
            <person name="Nedelnik J."/>
            <person name="Repkova J."/>
        </authorList>
    </citation>
    <scope>NUCLEOTIDE SEQUENCE [LARGE SCALE GENOMIC DNA]</scope>
    <source>
        <strain evidence="4">cv. 10/8</strain>
        <tissue evidence="3">Leaf</tissue>
    </source>
</reference>
<dbReference type="Gene3D" id="3.40.50.300">
    <property type="entry name" value="P-loop containing nucleotide triphosphate hydrolases"/>
    <property type="match status" value="1"/>
</dbReference>
<comment type="caution">
    <text evidence="3">The sequence shown here is derived from an EMBL/GenBank/DDBJ whole genome shotgun (WGS) entry which is preliminary data.</text>
</comment>
<accession>A0A392RC22</accession>
<evidence type="ECO:0000256" key="1">
    <source>
        <dbReference type="ARBA" id="ARBA00022821"/>
    </source>
</evidence>
<dbReference type="PANTHER" id="PTHR36766:SF51">
    <property type="entry name" value="DISEASE RESISTANCE RPP13-LIKE PROTEIN 1"/>
    <property type="match status" value="1"/>
</dbReference>
<dbReference type="Pfam" id="PF00931">
    <property type="entry name" value="NB-ARC"/>
    <property type="match status" value="1"/>
</dbReference>
<evidence type="ECO:0000313" key="4">
    <source>
        <dbReference type="Proteomes" id="UP000265520"/>
    </source>
</evidence>